<keyword evidence="1" id="KW-1133">Transmembrane helix</keyword>
<keyword evidence="1" id="KW-0472">Membrane</keyword>
<protein>
    <submittedName>
        <fullName evidence="2">Uncharacterized protein</fullName>
    </submittedName>
</protein>
<dbReference type="Proteomes" id="UP000283738">
    <property type="component" value="Unassembled WGS sequence"/>
</dbReference>
<name>A0A3R5YW80_9FIRM</name>
<evidence type="ECO:0000256" key="1">
    <source>
        <dbReference type="SAM" id="Phobius"/>
    </source>
</evidence>
<gene>
    <name evidence="2" type="ORF">DWY96_10245</name>
</gene>
<keyword evidence="1" id="KW-0812">Transmembrane</keyword>
<organism evidence="2 3">
    <name type="scientific">Roseburia inulinivorans</name>
    <dbReference type="NCBI Taxonomy" id="360807"/>
    <lineage>
        <taxon>Bacteria</taxon>
        <taxon>Bacillati</taxon>
        <taxon>Bacillota</taxon>
        <taxon>Clostridia</taxon>
        <taxon>Lachnospirales</taxon>
        <taxon>Lachnospiraceae</taxon>
        <taxon>Roseburia</taxon>
    </lineage>
</organism>
<sequence length="249" mass="29159">MGIVEESFRVFWGDKGYWMIYILCLAFVCFESKKNENKRILLWYSLLILGIILNPLFGKIASKFSTFTTTYIRVFYLLPISYVIAYTATVAISYCRNKKRIAVTIIWIVLLGTMGTSYYQLKAYHRTENRYKIPQEEIDVAQCILKDAGEGEYVNILFPQGDTNWPFIREYTSKIRLAGYSIRVTDYGDYNFTCHGDLGLYLEFQDYNCGYVYDYVVSQKDETLLENYESLGHEILETTENYAVIKMNR</sequence>
<dbReference type="RefSeq" id="WP_118110550.1">
    <property type="nucleotide sequence ID" value="NZ_QRTF01000021.1"/>
</dbReference>
<feature type="transmembrane region" description="Helical" evidence="1">
    <location>
        <begin position="40"/>
        <end position="62"/>
    </location>
</feature>
<evidence type="ECO:0000313" key="3">
    <source>
        <dbReference type="Proteomes" id="UP000283738"/>
    </source>
</evidence>
<dbReference type="AlphaFoldDB" id="A0A3R5YW80"/>
<feature type="transmembrane region" description="Helical" evidence="1">
    <location>
        <begin position="101"/>
        <end position="121"/>
    </location>
</feature>
<evidence type="ECO:0000313" key="2">
    <source>
        <dbReference type="EMBL" id="RGQ48165.1"/>
    </source>
</evidence>
<feature type="transmembrane region" description="Helical" evidence="1">
    <location>
        <begin position="74"/>
        <end position="94"/>
    </location>
</feature>
<feature type="transmembrane region" description="Helical" evidence="1">
    <location>
        <begin position="16"/>
        <end position="33"/>
    </location>
</feature>
<dbReference type="EMBL" id="QRTF01000021">
    <property type="protein sequence ID" value="RGQ48165.1"/>
    <property type="molecule type" value="Genomic_DNA"/>
</dbReference>
<comment type="caution">
    <text evidence="2">The sequence shown here is derived from an EMBL/GenBank/DDBJ whole genome shotgun (WGS) entry which is preliminary data.</text>
</comment>
<accession>A0A3R5YW80</accession>
<reference evidence="2 3" key="1">
    <citation type="submission" date="2018-08" db="EMBL/GenBank/DDBJ databases">
        <title>A genome reference for cultivated species of the human gut microbiota.</title>
        <authorList>
            <person name="Zou Y."/>
            <person name="Xue W."/>
            <person name="Luo G."/>
        </authorList>
    </citation>
    <scope>NUCLEOTIDE SEQUENCE [LARGE SCALE GENOMIC DNA]</scope>
    <source>
        <strain evidence="2 3">AF28-15</strain>
    </source>
</reference>
<proteinExistence type="predicted"/>